<sequence>MLQSNRLAIYAIGKIKKIWIRDGINQYKKRMPELIINELKTFNIKSLKTNNNIIVCLSEEGKQFTSVELSSLLLNFKNKQINFLIGDPDGISSDIKEKSDIILSLSPLTFPHELARLILIEQIYRAISISNNSPYHRF</sequence>
<evidence type="ECO:0000256" key="5">
    <source>
        <dbReference type="HAMAP-Rule" id="MF_00658"/>
    </source>
</evidence>
<keyword evidence="2 5" id="KW-0808">Transferase</keyword>
<dbReference type="OrthoDB" id="9806643at2"/>
<dbReference type="SUPFAM" id="SSF75217">
    <property type="entry name" value="alpha/beta knot"/>
    <property type="match status" value="1"/>
</dbReference>
<dbReference type="Pfam" id="PF02590">
    <property type="entry name" value="SPOUT_MTase"/>
    <property type="match status" value="1"/>
</dbReference>
<evidence type="ECO:0000256" key="1">
    <source>
        <dbReference type="ARBA" id="ARBA00022603"/>
    </source>
</evidence>
<dbReference type="InterPro" id="IPR029028">
    <property type="entry name" value="Alpha/beta_knot_MTases"/>
</dbReference>
<comment type="caution">
    <text evidence="6">The sequence shown here is derived from an EMBL/GenBank/DDBJ whole genome shotgun (WGS) entry which is preliminary data.</text>
</comment>
<dbReference type="EC" id="2.1.1.177" evidence="5"/>
<protein>
    <recommendedName>
        <fullName evidence="5">Ribosomal RNA large subunit methyltransferase H</fullName>
        <ecNumber evidence="5">2.1.1.177</ecNumber>
    </recommendedName>
    <alternativeName>
        <fullName evidence="5">23S rRNA (pseudouridine1915-N3)-methyltransferase</fullName>
    </alternativeName>
    <alternativeName>
        <fullName evidence="5">23S rRNA m3Psi1915 methyltransferase</fullName>
    </alternativeName>
    <alternativeName>
        <fullName evidence="5">rRNA (pseudouridine-N3-)-methyltransferase RlmH</fullName>
    </alternativeName>
</protein>
<keyword evidence="3 5" id="KW-0949">S-adenosyl-L-methionine</keyword>
<proteinExistence type="inferred from homology"/>
<gene>
    <name evidence="5" type="primary">rlmH</name>
    <name evidence="6" type="ORF">EU93_1538</name>
</gene>
<dbReference type="AlphaFoldDB" id="A0A0A1ZL95"/>
<dbReference type="HAMAP" id="MF_00658">
    <property type="entry name" value="23SrRNA_methyltr_H"/>
    <property type="match status" value="1"/>
</dbReference>
<dbReference type="GO" id="GO:0005737">
    <property type="term" value="C:cytoplasm"/>
    <property type="evidence" value="ECO:0007669"/>
    <property type="project" value="UniProtKB-SubCell"/>
</dbReference>
<dbReference type="CDD" id="cd18081">
    <property type="entry name" value="RlmH-like"/>
    <property type="match status" value="1"/>
</dbReference>
<feature type="binding site" evidence="5">
    <location>
        <position position="86"/>
    </location>
    <ligand>
        <name>S-adenosyl-L-methionine</name>
        <dbReference type="ChEBI" id="CHEBI:59789"/>
    </ligand>
</feature>
<dbReference type="EMBL" id="JNAJ01000017">
    <property type="protein sequence ID" value="KGF90367.1"/>
    <property type="molecule type" value="Genomic_DNA"/>
</dbReference>
<evidence type="ECO:0000256" key="2">
    <source>
        <dbReference type="ARBA" id="ARBA00022679"/>
    </source>
</evidence>
<evidence type="ECO:0000256" key="4">
    <source>
        <dbReference type="ARBA" id="ARBA00038303"/>
    </source>
</evidence>
<keyword evidence="5" id="KW-0698">rRNA processing</keyword>
<feature type="binding site" evidence="5">
    <location>
        <position position="57"/>
    </location>
    <ligand>
        <name>S-adenosyl-L-methionine</name>
        <dbReference type="ChEBI" id="CHEBI:59789"/>
    </ligand>
</feature>
<keyword evidence="1 5" id="KW-0489">Methyltransferase</keyword>
<comment type="subunit">
    <text evidence="5">Homodimer.</text>
</comment>
<evidence type="ECO:0000313" key="7">
    <source>
        <dbReference type="Proteomes" id="UP000030491"/>
    </source>
</evidence>
<dbReference type="GO" id="GO:0070038">
    <property type="term" value="F:rRNA (pseudouridine-N3-)-methyltransferase activity"/>
    <property type="evidence" value="ECO:0007669"/>
    <property type="project" value="UniProtKB-UniRule"/>
</dbReference>
<dbReference type="InterPro" id="IPR003742">
    <property type="entry name" value="RlmH-like"/>
</dbReference>
<dbReference type="RefSeq" id="WP_032514329.1">
    <property type="nucleotide sequence ID" value="NZ_JNAJ01000017.1"/>
</dbReference>
<accession>A0A0A1ZL95</accession>
<dbReference type="InterPro" id="IPR029026">
    <property type="entry name" value="tRNA_m1G_MTases_N"/>
</dbReference>
<dbReference type="PANTHER" id="PTHR33603:SF1">
    <property type="entry name" value="RIBOSOMAL RNA LARGE SUBUNIT METHYLTRANSFERASE H"/>
    <property type="match status" value="1"/>
</dbReference>
<comment type="similarity">
    <text evidence="4 5">Belongs to the RNA methyltransferase RlmH family.</text>
</comment>
<name>A0A0A1ZL95_PROMR</name>
<dbReference type="Gene3D" id="3.40.1280.10">
    <property type="match status" value="1"/>
</dbReference>
<dbReference type="Proteomes" id="UP000030491">
    <property type="component" value="Unassembled WGS sequence"/>
</dbReference>
<keyword evidence="5" id="KW-0963">Cytoplasm</keyword>
<comment type="catalytic activity">
    <reaction evidence="5">
        <text>pseudouridine(1915) in 23S rRNA + S-adenosyl-L-methionine = N(3)-methylpseudouridine(1915) in 23S rRNA + S-adenosyl-L-homocysteine + H(+)</text>
        <dbReference type="Rhea" id="RHEA:42752"/>
        <dbReference type="Rhea" id="RHEA-COMP:10221"/>
        <dbReference type="Rhea" id="RHEA-COMP:10222"/>
        <dbReference type="ChEBI" id="CHEBI:15378"/>
        <dbReference type="ChEBI" id="CHEBI:57856"/>
        <dbReference type="ChEBI" id="CHEBI:59789"/>
        <dbReference type="ChEBI" id="CHEBI:65314"/>
        <dbReference type="ChEBI" id="CHEBI:74486"/>
        <dbReference type="EC" id="2.1.1.177"/>
    </reaction>
</comment>
<comment type="function">
    <text evidence="5">Specifically methylates the pseudouridine at position 1915 (m3Psi1915) in 23S rRNA.</text>
</comment>
<dbReference type="PIRSF" id="PIRSF004505">
    <property type="entry name" value="MT_bac"/>
    <property type="match status" value="1"/>
</dbReference>
<dbReference type="PANTHER" id="PTHR33603">
    <property type="entry name" value="METHYLTRANSFERASE"/>
    <property type="match status" value="1"/>
</dbReference>
<evidence type="ECO:0000256" key="3">
    <source>
        <dbReference type="ARBA" id="ARBA00022691"/>
    </source>
</evidence>
<feature type="binding site" evidence="5">
    <location>
        <begin position="105"/>
        <end position="110"/>
    </location>
    <ligand>
        <name>S-adenosyl-L-methionine</name>
        <dbReference type="ChEBI" id="CHEBI:59789"/>
    </ligand>
</feature>
<reference evidence="7" key="1">
    <citation type="journal article" date="2014" name="Sci. Data">
        <title>Genomes of diverse isolates of the marine cyanobacterium Prochlorococcus.</title>
        <authorList>
            <person name="Biller S."/>
            <person name="Berube P."/>
            <person name="Thompson J."/>
            <person name="Kelly L."/>
            <person name="Roggensack S."/>
            <person name="Awad L."/>
            <person name="Roache-Johnson K."/>
            <person name="Ding H."/>
            <person name="Giovannoni S.J."/>
            <person name="Moore L.R."/>
            <person name="Chisholm S.W."/>
        </authorList>
    </citation>
    <scope>NUCLEOTIDE SEQUENCE [LARGE SCALE GENOMIC DNA]</scope>
</reference>
<evidence type="ECO:0000313" key="6">
    <source>
        <dbReference type="EMBL" id="KGF90367.1"/>
    </source>
</evidence>
<organism evidence="6 7">
    <name type="scientific">Prochlorococcus marinus str. MIT 9116</name>
    <dbReference type="NCBI Taxonomy" id="167544"/>
    <lineage>
        <taxon>Bacteria</taxon>
        <taxon>Bacillati</taxon>
        <taxon>Cyanobacteriota</taxon>
        <taxon>Cyanophyceae</taxon>
        <taxon>Synechococcales</taxon>
        <taxon>Prochlorococcaceae</taxon>
        <taxon>Prochlorococcus</taxon>
    </lineage>
</organism>
<comment type="subcellular location">
    <subcellularLocation>
        <location evidence="5">Cytoplasm</location>
    </subcellularLocation>
</comment>